<evidence type="ECO:0000313" key="2">
    <source>
        <dbReference type="Proteomes" id="UP001595818"/>
    </source>
</evidence>
<name>A0ABV9T7N1_9BACT</name>
<gene>
    <name evidence="1" type="ORF">ACFPFU_23880</name>
</gene>
<proteinExistence type="predicted"/>
<accession>A0ABV9T7N1</accession>
<evidence type="ECO:0000313" key="1">
    <source>
        <dbReference type="EMBL" id="MFC4874765.1"/>
    </source>
</evidence>
<dbReference type="Pfam" id="PF14109">
    <property type="entry name" value="GldH_lipo"/>
    <property type="match status" value="1"/>
</dbReference>
<keyword evidence="1" id="KW-0449">Lipoprotein</keyword>
<dbReference type="Proteomes" id="UP001595818">
    <property type="component" value="Unassembled WGS sequence"/>
</dbReference>
<keyword evidence="2" id="KW-1185">Reference proteome</keyword>
<protein>
    <submittedName>
        <fullName evidence="1">Gliding motility lipoprotein GldH</fullName>
    </submittedName>
</protein>
<sequence length="165" mass="18967">MAIQMRFNRISPSFFLFLLSFWFFSCSENRIFEEFTGFKSLSWAVSDTVTYELSELSGLAYDHVITTIGVRYNDDYEFHNLYVRCFLKDSVGHIKKDTLINLGLFDSKTGKPSGRGFGNRLTLYDTLPFGGMDDRSKIQFVQYMRKDTLKGIEAVGLKITSPSKN</sequence>
<dbReference type="EMBL" id="JBHSJJ010000022">
    <property type="protein sequence ID" value="MFC4874765.1"/>
    <property type="molecule type" value="Genomic_DNA"/>
</dbReference>
<dbReference type="InterPro" id="IPR020018">
    <property type="entry name" value="Motility-assoc_lipoprot_GldH"/>
</dbReference>
<comment type="caution">
    <text evidence="1">The sequence shown here is derived from an EMBL/GenBank/DDBJ whole genome shotgun (WGS) entry which is preliminary data.</text>
</comment>
<dbReference type="PROSITE" id="PS51257">
    <property type="entry name" value="PROKAR_LIPOPROTEIN"/>
    <property type="match status" value="1"/>
</dbReference>
<dbReference type="RefSeq" id="WP_377068930.1">
    <property type="nucleotide sequence ID" value="NZ_JBHSJJ010000022.1"/>
</dbReference>
<reference evidence="2" key="1">
    <citation type="journal article" date="2019" name="Int. J. Syst. Evol. Microbiol.">
        <title>The Global Catalogue of Microorganisms (GCM) 10K type strain sequencing project: providing services to taxonomists for standard genome sequencing and annotation.</title>
        <authorList>
            <consortium name="The Broad Institute Genomics Platform"/>
            <consortium name="The Broad Institute Genome Sequencing Center for Infectious Disease"/>
            <person name="Wu L."/>
            <person name="Ma J."/>
        </authorList>
    </citation>
    <scope>NUCLEOTIDE SEQUENCE [LARGE SCALE GENOMIC DNA]</scope>
    <source>
        <strain evidence="2">CGMCC 4.7466</strain>
    </source>
</reference>
<organism evidence="1 2">
    <name type="scientific">Negadavirga shengliensis</name>
    <dbReference type="NCBI Taxonomy" id="1389218"/>
    <lineage>
        <taxon>Bacteria</taxon>
        <taxon>Pseudomonadati</taxon>
        <taxon>Bacteroidota</taxon>
        <taxon>Cytophagia</taxon>
        <taxon>Cytophagales</taxon>
        <taxon>Cyclobacteriaceae</taxon>
        <taxon>Negadavirga</taxon>
    </lineage>
</organism>